<evidence type="ECO:0000256" key="1">
    <source>
        <dbReference type="SAM" id="MobiDB-lite"/>
    </source>
</evidence>
<protein>
    <submittedName>
        <fullName evidence="2">Uncharacterized protein</fullName>
    </submittedName>
</protein>
<dbReference type="AlphaFoldDB" id="A0A6J4NVT4"/>
<accession>A0A6J4NVT4</accession>
<sequence length="46" mass="4916">MRVRSDLDDTAGRRPRDRGGRPRARSPVSLVSRAGPVPVTSATMGP</sequence>
<organism evidence="2">
    <name type="scientific">uncultured Nocardioides sp</name>
    <dbReference type="NCBI Taxonomy" id="198441"/>
    <lineage>
        <taxon>Bacteria</taxon>
        <taxon>Bacillati</taxon>
        <taxon>Actinomycetota</taxon>
        <taxon>Actinomycetes</taxon>
        <taxon>Propionibacteriales</taxon>
        <taxon>Nocardioidaceae</taxon>
        <taxon>Nocardioides</taxon>
        <taxon>environmental samples</taxon>
    </lineage>
</organism>
<proteinExistence type="predicted"/>
<evidence type="ECO:0000313" key="2">
    <source>
        <dbReference type="EMBL" id="CAA9398285.1"/>
    </source>
</evidence>
<reference evidence="2" key="1">
    <citation type="submission" date="2020-02" db="EMBL/GenBank/DDBJ databases">
        <authorList>
            <person name="Meier V. D."/>
        </authorList>
    </citation>
    <scope>NUCLEOTIDE SEQUENCE</scope>
    <source>
        <strain evidence="2">AVDCRST_MAG60</strain>
    </source>
</reference>
<dbReference type="EMBL" id="CADCUN010000206">
    <property type="protein sequence ID" value="CAA9398285.1"/>
    <property type="molecule type" value="Genomic_DNA"/>
</dbReference>
<name>A0A6J4NVT4_9ACTN</name>
<gene>
    <name evidence="2" type="ORF">AVDCRST_MAG60-1942</name>
</gene>
<feature type="region of interest" description="Disordered" evidence="1">
    <location>
        <begin position="1"/>
        <end position="46"/>
    </location>
</feature>
<feature type="compositionally biased region" description="Basic and acidic residues" evidence="1">
    <location>
        <begin position="1"/>
        <end position="20"/>
    </location>
</feature>